<sequence length="237" mass="26643">MAEAQTKHFQIMRSPETGNSGMTLDADDVDRTIEVMLEAFLPRDDPSLNSEYHRQVKSMALMAPFGKLASSVCRGHLGNIIRVQTLPNTSPGLDGISVRIAKEVWKAVAAKMTEVYRKCVLEGVFPDIWKTKRLVLLSKINDRPPTDPKAYQPLMLLAFLGNVLEKGFYKYIQDDDILFYVFMANSWQPGRIESALEISQGSVVGPALWNLLLDDLFRLPLSEGCRFIAYADDVTAW</sequence>
<dbReference type="OrthoDB" id="411871at2759"/>
<organism evidence="3 4">
    <name type="scientific">Eumeta variegata</name>
    <name type="common">Bagworm moth</name>
    <name type="synonym">Eumeta japonica</name>
    <dbReference type="NCBI Taxonomy" id="151549"/>
    <lineage>
        <taxon>Eukaryota</taxon>
        <taxon>Metazoa</taxon>
        <taxon>Ecdysozoa</taxon>
        <taxon>Arthropoda</taxon>
        <taxon>Hexapoda</taxon>
        <taxon>Insecta</taxon>
        <taxon>Pterygota</taxon>
        <taxon>Neoptera</taxon>
        <taxon>Endopterygota</taxon>
        <taxon>Lepidoptera</taxon>
        <taxon>Glossata</taxon>
        <taxon>Ditrysia</taxon>
        <taxon>Tineoidea</taxon>
        <taxon>Psychidae</taxon>
        <taxon>Oiketicinae</taxon>
        <taxon>Eumeta</taxon>
    </lineage>
</organism>
<gene>
    <name evidence="3" type="ORF">EVAR_78069_1</name>
</gene>
<feature type="region of interest" description="Disordered" evidence="1">
    <location>
        <begin position="1"/>
        <end position="23"/>
    </location>
</feature>
<reference evidence="3 4" key="1">
    <citation type="journal article" date="2019" name="Commun. Biol.">
        <title>The bagworm genome reveals a unique fibroin gene that provides high tensile strength.</title>
        <authorList>
            <person name="Kono N."/>
            <person name="Nakamura H."/>
            <person name="Ohtoshi R."/>
            <person name="Tomita M."/>
            <person name="Numata K."/>
            <person name="Arakawa K."/>
        </authorList>
    </citation>
    <scope>NUCLEOTIDE SEQUENCE [LARGE SCALE GENOMIC DNA]</scope>
</reference>
<evidence type="ECO:0000313" key="3">
    <source>
        <dbReference type="EMBL" id="GBP07913.1"/>
    </source>
</evidence>
<protein>
    <submittedName>
        <fullName evidence="3">Retrovirus-related Pol polyprotein from type-1 retrotransposable element R1</fullName>
    </submittedName>
</protein>
<feature type="domain" description="Reverse transcriptase" evidence="2">
    <location>
        <begin position="180"/>
        <end position="235"/>
    </location>
</feature>
<dbReference type="InterPro" id="IPR000477">
    <property type="entry name" value="RT_dom"/>
</dbReference>
<dbReference type="Proteomes" id="UP000299102">
    <property type="component" value="Unassembled WGS sequence"/>
</dbReference>
<dbReference type="EMBL" id="BGZK01000028">
    <property type="protein sequence ID" value="GBP07913.1"/>
    <property type="molecule type" value="Genomic_DNA"/>
</dbReference>
<dbReference type="AlphaFoldDB" id="A0A4C1T064"/>
<keyword evidence="4" id="KW-1185">Reference proteome</keyword>
<proteinExistence type="predicted"/>
<evidence type="ECO:0000256" key="1">
    <source>
        <dbReference type="SAM" id="MobiDB-lite"/>
    </source>
</evidence>
<name>A0A4C1T064_EUMVA</name>
<comment type="caution">
    <text evidence="3">The sequence shown here is derived from an EMBL/GenBank/DDBJ whole genome shotgun (WGS) entry which is preliminary data.</text>
</comment>
<evidence type="ECO:0000313" key="4">
    <source>
        <dbReference type="Proteomes" id="UP000299102"/>
    </source>
</evidence>
<dbReference type="Pfam" id="PF00078">
    <property type="entry name" value="RVT_1"/>
    <property type="match status" value="1"/>
</dbReference>
<accession>A0A4C1T064</accession>
<dbReference type="PANTHER" id="PTHR19446">
    <property type="entry name" value="REVERSE TRANSCRIPTASES"/>
    <property type="match status" value="1"/>
</dbReference>
<evidence type="ECO:0000259" key="2">
    <source>
        <dbReference type="Pfam" id="PF00078"/>
    </source>
</evidence>